<accession>A0A4R5YJY1</accession>
<dbReference type="Proteomes" id="UP000295633">
    <property type="component" value="Unassembled WGS sequence"/>
</dbReference>
<name>A0A4R5YJY1_9MICO</name>
<gene>
    <name evidence="1" type="ORF">E2R54_02100</name>
</gene>
<dbReference type="EMBL" id="SMZX01000001">
    <property type="protein sequence ID" value="TDL45279.1"/>
    <property type="molecule type" value="Genomic_DNA"/>
</dbReference>
<organism evidence="1 2">
    <name type="scientific">Microbacterium oleivorans</name>
    <dbReference type="NCBI Taxonomy" id="273677"/>
    <lineage>
        <taxon>Bacteria</taxon>
        <taxon>Bacillati</taxon>
        <taxon>Actinomycetota</taxon>
        <taxon>Actinomycetes</taxon>
        <taxon>Micrococcales</taxon>
        <taxon>Microbacteriaceae</taxon>
        <taxon>Microbacterium</taxon>
    </lineage>
</organism>
<sequence length="110" mass="11954">MNKRLANLAGSESATVTHPSNLRSIVADSVIKNVRKNREGDITHVGVKGLWEWTVAATVASIEARSNTFFVECPQRADVYIASTPAGKKFLKTTADTTTKNNLDNLPPLD</sequence>
<evidence type="ECO:0000313" key="1">
    <source>
        <dbReference type="EMBL" id="TDL45279.1"/>
    </source>
</evidence>
<dbReference type="Pfam" id="PF13031">
    <property type="entry name" value="DUF3892"/>
    <property type="match status" value="1"/>
</dbReference>
<reference evidence="1 2" key="1">
    <citation type="submission" date="2019-03" db="EMBL/GenBank/DDBJ databases">
        <title>Genome Sequencing and Assembly of Various Microbes Isolated from Partially Reclaimed Soil and Acid Mine Drainage (AMD) Site.</title>
        <authorList>
            <person name="Steinbock B."/>
            <person name="Bechtold R."/>
            <person name="Sevigny J.L."/>
            <person name="Thomas D."/>
            <person name="Cuthill L.R."/>
            <person name="Aveiro Johannsen E.J."/>
            <person name="Thomas K."/>
            <person name="Ghosh A."/>
        </authorList>
    </citation>
    <scope>NUCLEOTIDE SEQUENCE [LARGE SCALE GENOMIC DNA]</scope>
    <source>
        <strain evidence="1 2">F-B2</strain>
    </source>
</reference>
<dbReference type="AlphaFoldDB" id="A0A4R5YJY1"/>
<proteinExistence type="predicted"/>
<dbReference type="InterPro" id="IPR024997">
    <property type="entry name" value="DUF3892"/>
</dbReference>
<comment type="caution">
    <text evidence="1">The sequence shown here is derived from an EMBL/GenBank/DDBJ whole genome shotgun (WGS) entry which is preliminary data.</text>
</comment>
<evidence type="ECO:0000313" key="2">
    <source>
        <dbReference type="Proteomes" id="UP000295633"/>
    </source>
</evidence>
<protein>
    <submittedName>
        <fullName evidence="1">DUF3892 domain-containing protein</fullName>
    </submittedName>
</protein>